<evidence type="ECO:0000313" key="2">
    <source>
        <dbReference type="Proteomes" id="UP001374803"/>
    </source>
</evidence>
<keyword evidence="2" id="KW-1185">Reference proteome</keyword>
<dbReference type="PROSITE" id="PS51257">
    <property type="entry name" value="PROKAR_LIPOPROTEIN"/>
    <property type="match status" value="1"/>
</dbReference>
<reference evidence="1" key="1">
    <citation type="submission" date="2021-12" db="EMBL/GenBank/DDBJ databases">
        <title>Discovery of the Pendulisporaceae a myxobacterial family with distinct sporulation behavior and unique specialized metabolism.</title>
        <authorList>
            <person name="Garcia R."/>
            <person name="Popoff A."/>
            <person name="Bader C.D."/>
            <person name="Loehr J."/>
            <person name="Walesch S."/>
            <person name="Walt C."/>
            <person name="Boldt J."/>
            <person name="Bunk B."/>
            <person name="Haeckl F.J.F.P.J."/>
            <person name="Gunesch A.P."/>
            <person name="Birkelbach J."/>
            <person name="Nuebel U."/>
            <person name="Pietschmann T."/>
            <person name="Bach T."/>
            <person name="Mueller R."/>
        </authorList>
    </citation>
    <scope>NUCLEOTIDE SEQUENCE</scope>
    <source>
        <strain evidence="1">MSr11367</strain>
    </source>
</reference>
<dbReference type="Proteomes" id="UP001374803">
    <property type="component" value="Chromosome"/>
</dbReference>
<organism evidence="1 2">
    <name type="scientific">Pendulispora rubella</name>
    <dbReference type="NCBI Taxonomy" id="2741070"/>
    <lineage>
        <taxon>Bacteria</taxon>
        <taxon>Pseudomonadati</taxon>
        <taxon>Myxococcota</taxon>
        <taxon>Myxococcia</taxon>
        <taxon>Myxococcales</taxon>
        <taxon>Sorangiineae</taxon>
        <taxon>Pendulisporaceae</taxon>
        <taxon>Pendulispora</taxon>
    </lineage>
</organism>
<name>A0ABZ2L2P2_9BACT</name>
<sequence>MQRAWRRGLFLGGILVLAGMACSLDGFSRDFDESARRGCEPERGVKLCKDFEENESYLAGFEADVGDGGGTLGRDTVASISPPSSLVAVLPAEAARRVAVMSKAFVGADPTRIRLAAQLRLVAFPQVEDMKAEFLKIGFTQGVNLVILVFRNRLFVSRRAAGHYLDCGSLGEMPDGSQDHWARVEIVLEAGPPLRLKGRRDRSDWVPLEACPLDWPLTSPTLHIGMPYAKEGPGSWIVRYDNVVFDFSP</sequence>
<evidence type="ECO:0000313" key="1">
    <source>
        <dbReference type="EMBL" id="WXB05118.1"/>
    </source>
</evidence>
<gene>
    <name evidence="1" type="ORF">LVJ94_50520</name>
</gene>
<protein>
    <recommendedName>
        <fullName evidence="3">Lipoprotein</fullName>
    </recommendedName>
</protein>
<proteinExistence type="predicted"/>
<evidence type="ECO:0008006" key="3">
    <source>
        <dbReference type="Google" id="ProtNLM"/>
    </source>
</evidence>
<accession>A0ABZ2L2P2</accession>
<dbReference type="EMBL" id="CP089983">
    <property type="protein sequence ID" value="WXB05118.1"/>
    <property type="molecule type" value="Genomic_DNA"/>
</dbReference>
<dbReference type="RefSeq" id="WP_394834760.1">
    <property type="nucleotide sequence ID" value="NZ_CP089929.1"/>
</dbReference>